<reference evidence="2" key="1">
    <citation type="submission" date="2016-11" db="UniProtKB">
        <authorList>
            <consortium name="WormBaseParasite"/>
        </authorList>
    </citation>
    <scope>IDENTIFICATION</scope>
</reference>
<dbReference type="GO" id="GO:0061630">
    <property type="term" value="F:ubiquitin protein ligase activity"/>
    <property type="evidence" value="ECO:0007669"/>
    <property type="project" value="TreeGrafter"/>
</dbReference>
<name>A0A1I7Y982_9BILA</name>
<keyword evidence="1" id="KW-1185">Reference proteome</keyword>
<protein>
    <submittedName>
        <fullName evidence="2">RING-type domain-containing protein</fullName>
    </submittedName>
</protein>
<dbReference type="Proteomes" id="UP000095287">
    <property type="component" value="Unplaced"/>
</dbReference>
<dbReference type="GO" id="GO:0016567">
    <property type="term" value="P:protein ubiquitination"/>
    <property type="evidence" value="ECO:0007669"/>
    <property type="project" value="TreeGrafter"/>
</dbReference>
<proteinExistence type="predicted"/>
<accession>A0A1I7Y982</accession>
<dbReference type="Gene3D" id="3.30.40.10">
    <property type="entry name" value="Zinc/RING finger domain, C3HC4 (zinc finger)"/>
    <property type="match status" value="1"/>
</dbReference>
<sequence>MYKFRLLRKTAAEKVVVMKLTELDVPAGIRQTVCFTILNGWLYYRISGEETLRKYNLSTGEEKEIHIEGFKRDRFFLSSVHGQIHVFYFNNSDSPGYAAKLEFETSKAEVAKVTREESFGCSSVLPLSQSVLLVGERIFCLENYQFYDDIVHLEDDGRKKTSKPLRLLNDADVRCALAFLCSDIVYYLSTKNVRLVKLNLEDCTMEDVTDNVEDITDVQRIYGAAEIGDAIYLMGEDICNKKTFWKLQINSTGDSESTNGICCGVYLSSFDVPKILPCGHSICESYERELSVENKKKEKKSIFCPFCRRTVVLETDETLPINYSLKSLLEKSTSQDSFVCFTCGEQQRKDNCFYCETCTHTDKKTVLVCGSCACKKHRNHEFEEAKFPSRAAKKKAIVAADTLKIETDEERISPEEIISKRTHEKFETLKTSVESMELKFKSVIEDPNITPIDLENAISELKELDTKARSELKSIEEWKETVLAAIRS</sequence>
<dbReference type="WBParaSite" id="L893_g14018.t1">
    <property type="protein sequence ID" value="L893_g14018.t1"/>
    <property type="gene ID" value="L893_g14018"/>
</dbReference>
<dbReference type="PANTHER" id="PTHR22791">
    <property type="entry name" value="RING-TYPE DOMAIN-CONTAINING PROTEIN"/>
    <property type="match status" value="1"/>
</dbReference>
<dbReference type="InterPro" id="IPR051435">
    <property type="entry name" value="RING_finger_E3_ubiq-ligases"/>
</dbReference>
<dbReference type="PANTHER" id="PTHR22791:SF6">
    <property type="entry name" value="RING-TYPE DOMAIN-CONTAINING PROTEIN"/>
    <property type="match status" value="1"/>
</dbReference>
<dbReference type="InterPro" id="IPR013083">
    <property type="entry name" value="Znf_RING/FYVE/PHD"/>
</dbReference>
<evidence type="ECO:0000313" key="2">
    <source>
        <dbReference type="WBParaSite" id="L893_g14018.t1"/>
    </source>
</evidence>
<dbReference type="SUPFAM" id="SSF57850">
    <property type="entry name" value="RING/U-box"/>
    <property type="match status" value="1"/>
</dbReference>
<organism evidence="1 2">
    <name type="scientific">Steinernema glaseri</name>
    <dbReference type="NCBI Taxonomy" id="37863"/>
    <lineage>
        <taxon>Eukaryota</taxon>
        <taxon>Metazoa</taxon>
        <taxon>Ecdysozoa</taxon>
        <taxon>Nematoda</taxon>
        <taxon>Chromadorea</taxon>
        <taxon>Rhabditida</taxon>
        <taxon>Tylenchina</taxon>
        <taxon>Panagrolaimomorpha</taxon>
        <taxon>Strongyloidoidea</taxon>
        <taxon>Steinernematidae</taxon>
        <taxon>Steinernema</taxon>
    </lineage>
</organism>
<evidence type="ECO:0000313" key="1">
    <source>
        <dbReference type="Proteomes" id="UP000095287"/>
    </source>
</evidence>
<dbReference type="AlphaFoldDB" id="A0A1I7Y982"/>